<protein>
    <submittedName>
        <fullName evidence="3">DNA-processing protein DprA</fullName>
    </submittedName>
</protein>
<feature type="domain" description="Smf/DprA SLOG" evidence="2">
    <location>
        <begin position="84"/>
        <end position="291"/>
    </location>
</feature>
<sequence>MKEELFVQRLLALHYVHPVPLNKLQPLLNSDPNLCEVDKMDVLRLSSLLNLPADKAKRVSSTYSEALKTQFKDAYRFHGITPIPFNHELYPSLLHELVDPPAVLYAKGKLELLIAKWKIAVIGSRKATIYTEQSLNYIIPPLVEKDIVIVSGLARGADTMAHHSALRYGGKTIAVLGSGFFHIYPKENKELAEEISTNHLLLSEYPPYTGPKRWHFPMRNRIISGLSNGVVVTEAAKKSGTVSTMEHALEHGKDVFAVPGSIQSELSLGPHQLLLEGAKPVWNGYQIIEEFIQPKS</sequence>
<keyword evidence="4" id="KW-1185">Reference proteome</keyword>
<dbReference type="InterPro" id="IPR003488">
    <property type="entry name" value="DprA"/>
</dbReference>
<dbReference type="Proteomes" id="UP001595817">
    <property type="component" value="Unassembled WGS sequence"/>
</dbReference>
<gene>
    <name evidence="3" type="primary">dprA</name>
    <name evidence="3" type="ORF">ACFOZY_02130</name>
</gene>
<dbReference type="EMBL" id="JBHSEC010000002">
    <property type="protein sequence ID" value="MFC4409229.1"/>
    <property type="molecule type" value="Genomic_DNA"/>
</dbReference>
<comment type="similarity">
    <text evidence="1">Belongs to the DprA/Smf family.</text>
</comment>
<name>A0ABV8X290_9LACT</name>
<dbReference type="PANTHER" id="PTHR43022">
    <property type="entry name" value="PROTEIN SMF"/>
    <property type="match status" value="1"/>
</dbReference>
<organism evidence="3 4">
    <name type="scientific">Chungangia koreensis</name>
    <dbReference type="NCBI Taxonomy" id="752657"/>
    <lineage>
        <taxon>Bacteria</taxon>
        <taxon>Bacillati</taxon>
        <taxon>Bacillota</taxon>
        <taxon>Bacilli</taxon>
        <taxon>Lactobacillales</taxon>
        <taxon>Chungangia</taxon>
    </lineage>
</organism>
<dbReference type="SUPFAM" id="SSF102405">
    <property type="entry name" value="MCP/YpsA-like"/>
    <property type="match status" value="1"/>
</dbReference>
<dbReference type="Pfam" id="PF02481">
    <property type="entry name" value="DNA_processg_A"/>
    <property type="match status" value="1"/>
</dbReference>
<evidence type="ECO:0000256" key="1">
    <source>
        <dbReference type="ARBA" id="ARBA00006525"/>
    </source>
</evidence>
<dbReference type="PANTHER" id="PTHR43022:SF1">
    <property type="entry name" value="PROTEIN SMF"/>
    <property type="match status" value="1"/>
</dbReference>
<comment type="caution">
    <text evidence="3">The sequence shown here is derived from an EMBL/GenBank/DDBJ whole genome shotgun (WGS) entry which is preliminary data.</text>
</comment>
<dbReference type="RefSeq" id="WP_378151761.1">
    <property type="nucleotide sequence ID" value="NZ_JBHSEC010000002.1"/>
</dbReference>
<dbReference type="NCBIfam" id="TIGR00732">
    <property type="entry name" value="dprA"/>
    <property type="match status" value="1"/>
</dbReference>
<reference evidence="4" key="1">
    <citation type="journal article" date="2019" name="Int. J. Syst. Evol. Microbiol.">
        <title>The Global Catalogue of Microorganisms (GCM) 10K type strain sequencing project: providing services to taxonomists for standard genome sequencing and annotation.</title>
        <authorList>
            <consortium name="The Broad Institute Genomics Platform"/>
            <consortium name="The Broad Institute Genome Sequencing Center for Infectious Disease"/>
            <person name="Wu L."/>
            <person name="Ma J."/>
        </authorList>
    </citation>
    <scope>NUCLEOTIDE SEQUENCE [LARGE SCALE GENOMIC DNA]</scope>
    <source>
        <strain evidence="4">CCUG 59778</strain>
    </source>
</reference>
<proteinExistence type="inferred from homology"/>
<evidence type="ECO:0000259" key="2">
    <source>
        <dbReference type="Pfam" id="PF02481"/>
    </source>
</evidence>
<dbReference type="InterPro" id="IPR057666">
    <property type="entry name" value="DrpA_SLOG"/>
</dbReference>
<accession>A0ABV8X290</accession>
<dbReference type="Gene3D" id="3.40.50.450">
    <property type="match status" value="1"/>
</dbReference>
<evidence type="ECO:0000313" key="3">
    <source>
        <dbReference type="EMBL" id="MFC4409229.1"/>
    </source>
</evidence>
<evidence type="ECO:0000313" key="4">
    <source>
        <dbReference type="Proteomes" id="UP001595817"/>
    </source>
</evidence>